<dbReference type="AlphaFoldDB" id="A0A4R5NG34"/>
<reference evidence="2 3" key="1">
    <citation type="journal article" date="2019" name="Appl. Microbiol. Biotechnol.">
        <title>Uncovering carbohydrate metabolism through a genotype-phenotype association study of 56 lactic acid bacteria genomes.</title>
        <authorList>
            <person name="Buron-Moles G."/>
            <person name="Chailyan A."/>
            <person name="Dolejs I."/>
            <person name="Forster J."/>
            <person name="Miks M.H."/>
        </authorList>
    </citation>
    <scope>NUCLEOTIDE SEQUENCE [LARGE SCALE GENOMIC DNA]</scope>
    <source>
        <strain evidence="2 3">ATCC 29644</strain>
    </source>
</reference>
<sequence>MNKLYIDCSTGIAGDMLTSALLDLLDNEQQQNFLKITNNLLANTKTTYRRIHKFDMDGSTIDVIVDKNQEEFSEDVHEKKLSSLKIPQNSLDEKQPNQVIKNFDISKESKKRVIDIFELLMDTESFVHHTPKKHDIHFNKIGSIDALIDITNICLLLEILDIETIVASSVNTGYGQVKYNQKVFSVPAPATKKILEDIPNFHSDIYGELCTPTGVAVLKKITSEYMNWNYSKNNIKKIGIGFGQKEFNKPTFVKCILY</sequence>
<dbReference type="Proteomes" id="UP000295257">
    <property type="component" value="Unassembled WGS sequence"/>
</dbReference>
<accession>A0A4R5NG34</accession>
<name>A0A4R5NG34_9LACO</name>
<keyword evidence="1" id="KW-0533">Nickel</keyword>
<dbReference type="Pfam" id="PF01969">
    <property type="entry name" value="Ni_insertion"/>
    <property type="match status" value="1"/>
</dbReference>
<keyword evidence="3" id="KW-1185">Reference proteome</keyword>
<organism evidence="2 3">
    <name type="scientific">Companilactobacillus farciminis</name>
    <dbReference type="NCBI Taxonomy" id="1612"/>
    <lineage>
        <taxon>Bacteria</taxon>
        <taxon>Bacillati</taxon>
        <taxon>Bacillota</taxon>
        <taxon>Bacilli</taxon>
        <taxon>Lactobacillales</taxon>
        <taxon>Lactobacillaceae</taxon>
        <taxon>Companilactobacillus</taxon>
    </lineage>
</organism>
<dbReference type="PANTHER" id="PTHR36566">
    <property type="entry name" value="NICKEL INSERTION PROTEIN-RELATED"/>
    <property type="match status" value="1"/>
</dbReference>
<evidence type="ECO:0000313" key="3">
    <source>
        <dbReference type="Proteomes" id="UP000295257"/>
    </source>
</evidence>
<proteinExistence type="predicted"/>
<dbReference type="InterPro" id="IPR002822">
    <property type="entry name" value="Ni_insertion"/>
</dbReference>
<dbReference type="PANTHER" id="PTHR36566:SF1">
    <property type="entry name" value="PYRIDINIUM-3,5-BISTHIOCARBOXYLIC ACID MONONUCLEOTIDE NICKEL INSERTION PROTEIN"/>
    <property type="match status" value="1"/>
</dbReference>
<evidence type="ECO:0008006" key="4">
    <source>
        <dbReference type="Google" id="ProtNLM"/>
    </source>
</evidence>
<comment type="caution">
    <text evidence="2">The sequence shown here is derived from an EMBL/GenBank/DDBJ whole genome shotgun (WGS) entry which is preliminary data.</text>
</comment>
<gene>
    <name evidence="2" type="ORF">C5L30_000411</name>
</gene>
<dbReference type="RefSeq" id="WP_133278246.1">
    <property type="nucleotide sequence ID" value="NZ_PUFN01000012.1"/>
</dbReference>
<protein>
    <recommendedName>
        <fullName evidence="4">TIGR00299 family protein</fullName>
    </recommendedName>
</protein>
<evidence type="ECO:0000313" key="2">
    <source>
        <dbReference type="EMBL" id="TDG73024.1"/>
    </source>
</evidence>
<evidence type="ECO:0000256" key="1">
    <source>
        <dbReference type="ARBA" id="ARBA00022596"/>
    </source>
</evidence>
<dbReference type="EMBL" id="PUFN01000012">
    <property type="protein sequence ID" value="TDG73024.1"/>
    <property type="molecule type" value="Genomic_DNA"/>
</dbReference>
<dbReference type="OrthoDB" id="9765625at2"/>